<reference evidence="2" key="1">
    <citation type="journal article" date="2020" name="mSystems">
        <title>Genome- and Community-Level Interaction Insights into Carbon Utilization and Element Cycling Functions of Hydrothermarchaeota in Hydrothermal Sediment.</title>
        <authorList>
            <person name="Zhou Z."/>
            <person name="Liu Y."/>
            <person name="Xu W."/>
            <person name="Pan J."/>
            <person name="Luo Z.H."/>
            <person name="Li M."/>
        </authorList>
    </citation>
    <scope>NUCLEOTIDE SEQUENCE [LARGE SCALE GENOMIC DNA]</scope>
    <source>
        <strain evidence="2">SpSt-143</strain>
    </source>
</reference>
<dbReference type="Gene3D" id="2.60.40.1190">
    <property type="match status" value="1"/>
</dbReference>
<accession>A0A7V2B2B4</accession>
<proteinExistence type="predicted"/>
<name>A0A7V2B2B4_RHOMR</name>
<feature type="domain" description="DUF5916" evidence="1">
    <location>
        <begin position="265"/>
        <end position="344"/>
    </location>
</feature>
<dbReference type="CDD" id="cd09618">
    <property type="entry name" value="CBM9_like_2"/>
    <property type="match status" value="1"/>
</dbReference>
<sequence length="733" mass="83752">MFRSGIHKLVACGAILLVNASWGQDTLRLVRLNHPVVLDGRVEEPAWEAVPPLPLVVLVPQYRMAPTERTEIRVAYDERYLYVSGRLYDSDPKGIRARTLYRDAFAGDDHFCFALDTYNDRLSAAWFCVNPAGNRIDQTIGNDGDFATINRDWNTYWDAATTQNEQGWFAEIRIPFSSLGFLDHQGRVVMGLSAYRFIARKNERHIFPDMPPTVQAFFIPVKPSRMARVLFEGIRRRTPVYVAPYSLVGRQQQAQLNTAAYNVLHDNRQEVGLDVRYSPSPSFSIDFTANTDFAQVEADDQQINLTRFPLFFPEKRQFFQERAELFEFGLGGPFNRLFHSRSIGLVEGRPIRLLGGVRMVGRMGGTDLGLLTMQTAAERELPAENFGVLRVRQRVLNPNSNVGLMLTSRIGDDGSYNVASGLDALLRLVGEEYVTLRFAHTFAKDQESVSFPKASHLLLRWERRAQGGFSYATEVVHSGAAFNPGIGFLLRRNFTAVNSQLQYLWFGGPASPLRTYTVRGTLAHFLRNEKAAVESAQLTPTLEAEFKSGNRLNVSYRANYESVLSPFAIAPQVLIPTGNYWFHELELMFISRPGVTLRPNFTLTAGQFFDGYRTAVELRPTLNASRHVELGADYSLNWIRFPNRNQKIDMHLLRLRLRFAYDVRLSLSALLQYNSVSDRFDVNMRLRYNFRDGRDLWIVYNETLHTDRKGWHPRPPLSLGRAFLVKYTHTFIW</sequence>
<protein>
    <recommendedName>
        <fullName evidence="1">DUF5916 domain-containing protein</fullName>
    </recommendedName>
</protein>
<dbReference type="Pfam" id="PF19313">
    <property type="entry name" value="DUF5916"/>
    <property type="match status" value="1"/>
</dbReference>
<dbReference type="AlphaFoldDB" id="A0A7V2B2B4"/>
<evidence type="ECO:0000313" key="2">
    <source>
        <dbReference type="EMBL" id="HER97017.1"/>
    </source>
</evidence>
<organism evidence="2">
    <name type="scientific">Rhodothermus marinus</name>
    <name type="common">Rhodothermus obamensis</name>
    <dbReference type="NCBI Taxonomy" id="29549"/>
    <lineage>
        <taxon>Bacteria</taxon>
        <taxon>Pseudomonadati</taxon>
        <taxon>Rhodothermota</taxon>
        <taxon>Rhodothermia</taxon>
        <taxon>Rhodothermales</taxon>
        <taxon>Rhodothermaceae</taxon>
        <taxon>Rhodothermus</taxon>
    </lineage>
</organism>
<dbReference type="InterPro" id="IPR045670">
    <property type="entry name" value="DUF5916"/>
</dbReference>
<dbReference type="SUPFAM" id="SSF49344">
    <property type="entry name" value="CBD9-like"/>
    <property type="match status" value="1"/>
</dbReference>
<comment type="caution">
    <text evidence="2">The sequence shown here is derived from an EMBL/GenBank/DDBJ whole genome shotgun (WGS) entry which is preliminary data.</text>
</comment>
<gene>
    <name evidence="2" type="ORF">ENO59_11000</name>
</gene>
<evidence type="ECO:0000259" key="1">
    <source>
        <dbReference type="Pfam" id="PF19313"/>
    </source>
</evidence>
<dbReference type="EMBL" id="DSGB01000006">
    <property type="protein sequence ID" value="HER97017.1"/>
    <property type="molecule type" value="Genomic_DNA"/>
</dbReference>